<dbReference type="InterPro" id="IPR029044">
    <property type="entry name" value="Nucleotide-diphossugar_trans"/>
</dbReference>
<keyword evidence="3" id="KW-1133">Transmembrane helix</keyword>
<feature type="transmembrane region" description="Helical" evidence="3">
    <location>
        <begin position="321"/>
        <end position="341"/>
    </location>
</feature>
<feature type="domain" description="Glycosyltransferase 2-like" evidence="4">
    <location>
        <begin position="48"/>
        <end position="207"/>
    </location>
</feature>
<keyword evidence="1" id="KW-0328">Glycosyltransferase</keyword>
<dbReference type="SUPFAM" id="SSF53448">
    <property type="entry name" value="Nucleotide-diphospho-sugar transferases"/>
    <property type="match status" value="1"/>
</dbReference>
<reference evidence="5" key="1">
    <citation type="submission" date="2018-06" db="EMBL/GenBank/DDBJ databases">
        <authorList>
            <person name="Zhirakovskaya E."/>
        </authorList>
    </citation>
    <scope>NUCLEOTIDE SEQUENCE</scope>
</reference>
<dbReference type="EMBL" id="UOGB01000138">
    <property type="protein sequence ID" value="VAX19201.1"/>
    <property type="molecule type" value="Genomic_DNA"/>
</dbReference>
<name>A0A3B1BXG2_9ZZZZ</name>
<evidence type="ECO:0000259" key="4">
    <source>
        <dbReference type="Pfam" id="PF00535"/>
    </source>
</evidence>
<dbReference type="AlphaFoldDB" id="A0A3B1BXG2"/>
<keyword evidence="3" id="KW-0472">Membrane</keyword>
<dbReference type="InterPro" id="IPR001173">
    <property type="entry name" value="Glyco_trans_2-like"/>
</dbReference>
<feature type="transmembrane region" description="Helical" evidence="3">
    <location>
        <begin position="294"/>
        <end position="315"/>
    </location>
</feature>
<accession>A0A3B1BXG2</accession>
<organism evidence="5">
    <name type="scientific">hydrothermal vent metagenome</name>
    <dbReference type="NCBI Taxonomy" id="652676"/>
    <lineage>
        <taxon>unclassified sequences</taxon>
        <taxon>metagenomes</taxon>
        <taxon>ecological metagenomes</taxon>
    </lineage>
</organism>
<dbReference type="Pfam" id="PF00535">
    <property type="entry name" value="Glycos_transf_2"/>
    <property type="match status" value="1"/>
</dbReference>
<evidence type="ECO:0000256" key="2">
    <source>
        <dbReference type="ARBA" id="ARBA00022679"/>
    </source>
</evidence>
<proteinExistence type="predicted"/>
<evidence type="ECO:0000256" key="3">
    <source>
        <dbReference type="SAM" id="Phobius"/>
    </source>
</evidence>
<keyword evidence="3" id="KW-0812">Transmembrane</keyword>
<dbReference type="PANTHER" id="PTHR43630">
    <property type="entry name" value="POLY-BETA-1,6-N-ACETYL-D-GLUCOSAMINE SYNTHASE"/>
    <property type="match status" value="1"/>
</dbReference>
<dbReference type="Gene3D" id="3.90.550.10">
    <property type="entry name" value="Spore Coat Polysaccharide Biosynthesis Protein SpsA, Chain A"/>
    <property type="match status" value="1"/>
</dbReference>
<feature type="transmembrane region" description="Helical" evidence="3">
    <location>
        <begin position="6"/>
        <end position="32"/>
    </location>
</feature>
<dbReference type="PANTHER" id="PTHR43630:SF1">
    <property type="entry name" value="POLY-BETA-1,6-N-ACETYL-D-GLUCOSAMINE SYNTHASE"/>
    <property type="match status" value="1"/>
</dbReference>
<protein>
    <recommendedName>
        <fullName evidence="4">Glycosyltransferase 2-like domain-containing protein</fullName>
    </recommendedName>
</protein>
<sequence length="402" mass="45792">MWLLVFLFLVTTFALAWTMFGYFIVIWVMGLLRGKTAPEFPDTWPFLSIVIPCFNEQSDIIKKLENVRKLDYPKDKLEVVFADGGSTDATISLLEKNIRGDEPYNVYKCSASGKINQLNTVLPSLKGEIIVSADADTIMEPDSLKWIVAEFSVSPEIEIVGAYVSPESSMNVELYYWDSQNKARLMESDAYSSSIVVAPCFAFRNGFIDSFPEDVVADDVYISGLAHSRGRRVVYSRLVKAVETRTPKNYNEFLPHKFRKSNAVLRESIRFLYLLPDMSFFGKMMTITRMAQQLFLPWGMLWWLALAGSLMTIFPVVRYDIVLFCTLTLLVLLLATARIFASVKLPEGVKPRKYTSAVALEGYFVTIFILLMTGLSYLFYTQNSNYNRLSAKGDWNEKKQGR</sequence>
<dbReference type="GO" id="GO:0016757">
    <property type="term" value="F:glycosyltransferase activity"/>
    <property type="evidence" value="ECO:0007669"/>
    <property type="project" value="UniProtKB-KW"/>
</dbReference>
<gene>
    <name evidence="5" type="ORF">MNBD_NITROSPINAE03-1918</name>
</gene>
<evidence type="ECO:0000313" key="5">
    <source>
        <dbReference type="EMBL" id="VAX19201.1"/>
    </source>
</evidence>
<keyword evidence="2" id="KW-0808">Transferase</keyword>
<evidence type="ECO:0000256" key="1">
    <source>
        <dbReference type="ARBA" id="ARBA00022676"/>
    </source>
</evidence>
<feature type="transmembrane region" description="Helical" evidence="3">
    <location>
        <begin position="362"/>
        <end position="380"/>
    </location>
</feature>